<keyword evidence="3" id="KW-0808">Transferase</keyword>
<dbReference type="InterPro" id="IPR052520">
    <property type="entry name" value="ATL_DNA_repair"/>
</dbReference>
<sequence length="117" mass="12819">MHPAPREGSFDLLAERVLRAVEQIPSGSVVSYGDLAGIVGTTARVVGSVMSQFGSDVTWWRVVNRDGRLPEHLMVAARERWAEEGIAAGEHGCRIYDHRADLDDLAERYAAAVDSLE</sequence>
<dbReference type="PANTHER" id="PTHR42942:SF1">
    <property type="entry name" value="ALKYLTRANSFERASE-LIKE PROTEIN 1"/>
    <property type="match status" value="1"/>
</dbReference>
<proteinExistence type="predicted"/>
<accession>A0A1Q2CXL4</accession>
<dbReference type="RefSeq" id="WP_077349592.1">
    <property type="nucleotide sequence ID" value="NZ_CP019607.1"/>
</dbReference>
<dbReference type="GO" id="GO:0006281">
    <property type="term" value="P:DNA repair"/>
    <property type="evidence" value="ECO:0007669"/>
    <property type="project" value="InterPro"/>
</dbReference>
<evidence type="ECO:0000313" key="3">
    <source>
        <dbReference type="EMBL" id="AQP50850.1"/>
    </source>
</evidence>
<dbReference type="AlphaFoldDB" id="A0A1Q2CXL4"/>
<dbReference type="CDD" id="cd06445">
    <property type="entry name" value="ATase"/>
    <property type="match status" value="1"/>
</dbReference>
<dbReference type="GO" id="GO:0032259">
    <property type="term" value="P:methylation"/>
    <property type="evidence" value="ECO:0007669"/>
    <property type="project" value="UniProtKB-KW"/>
</dbReference>
<evidence type="ECO:0000313" key="4">
    <source>
        <dbReference type="Proteomes" id="UP000188235"/>
    </source>
</evidence>
<dbReference type="Proteomes" id="UP000188235">
    <property type="component" value="Chromosome"/>
</dbReference>
<evidence type="ECO:0000259" key="2">
    <source>
        <dbReference type="Pfam" id="PF01035"/>
    </source>
</evidence>
<protein>
    <submittedName>
        <fullName evidence="3">Cysteine methyltransferase</fullName>
    </submittedName>
</protein>
<dbReference type="EMBL" id="CP019607">
    <property type="protein sequence ID" value="AQP50850.1"/>
    <property type="molecule type" value="Genomic_DNA"/>
</dbReference>
<dbReference type="SUPFAM" id="SSF46767">
    <property type="entry name" value="Methylated DNA-protein cysteine methyltransferase, C-terminal domain"/>
    <property type="match status" value="1"/>
</dbReference>
<dbReference type="GO" id="GO:0008168">
    <property type="term" value="F:methyltransferase activity"/>
    <property type="evidence" value="ECO:0007669"/>
    <property type="project" value="UniProtKB-KW"/>
</dbReference>
<reference evidence="3 4" key="1">
    <citation type="journal article" date="2008" name="Int. J. Syst. Evol. Microbiol.">
        <title>Tessaracoccus flavescens sp. nov., isolated from marine sediment.</title>
        <authorList>
            <person name="Lee D.W."/>
            <person name="Lee S.D."/>
        </authorList>
    </citation>
    <scope>NUCLEOTIDE SEQUENCE [LARGE SCALE GENOMIC DNA]</scope>
    <source>
        <strain evidence="3 4">SST-39T</strain>
    </source>
</reference>
<keyword evidence="1" id="KW-0227">DNA damage</keyword>
<name>A0A1Q2CXL4_9ACTN</name>
<gene>
    <name evidence="3" type="ORF">BW733_08415</name>
</gene>
<dbReference type="OrthoDB" id="9132167at2"/>
<feature type="domain" description="Methylated-DNA-[protein]-cysteine S-methyltransferase DNA binding" evidence="2">
    <location>
        <begin position="15"/>
        <end position="79"/>
    </location>
</feature>
<dbReference type="Gene3D" id="1.10.10.10">
    <property type="entry name" value="Winged helix-like DNA-binding domain superfamily/Winged helix DNA-binding domain"/>
    <property type="match status" value="1"/>
</dbReference>
<dbReference type="STRING" id="399497.BW733_08415"/>
<dbReference type="InterPro" id="IPR036217">
    <property type="entry name" value="MethylDNA_cys_MeTrfase_DNAb"/>
</dbReference>
<dbReference type="InterPro" id="IPR014048">
    <property type="entry name" value="MethylDNA_cys_MeTrfase_DNA-bd"/>
</dbReference>
<dbReference type="KEGG" id="tfa:BW733_08415"/>
<organism evidence="3 4">
    <name type="scientific">Tessaracoccus flavescens</name>
    <dbReference type="NCBI Taxonomy" id="399497"/>
    <lineage>
        <taxon>Bacteria</taxon>
        <taxon>Bacillati</taxon>
        <taxon>Actinomycetota</taxon>
        <taxon>Actinomycetes</taxon>
        <taxon>Propionibacteriales</taxon>
        <taxon>Propionibacteriaceae</taxon>
        <taxon>Tessaracoccus</taxon>
    </lineage>
</organism>
<evidence type="ECO:0000256" key="1">
    <source>
        <dbReference type="ARBA" id="ARBA00022763"/>
    </source>
</evidence>
<keyword evidence="3" id="KW-0489">Methyltransferase</keyword>
<dbReference type="InterPro" id="IPR036388">
    <property type="entry name" value="WH-like_DNA-bd_sf"/>
</dbReference>
<dbReference type="Pfam" id="PF01035">
    <property type="entry name" value="DNA_binding_1"/>
    <property type="match status" value="1"/>
</dbReference>
<keyword evidence="4" id="KW-1185">Reference proteome</keyword>
<dbReference type="PANTHER" id="PTHR42942">
    <property type="entry name" value="6-O-METHYLGUANINE DNA METHYLTRANSFERASE"/>
    <property type="match status" value="1"/>
</dbReference>